<gene>
    <name evidence="1" type="ORF">NQ176_g10978</name>
</gene>
<name>A0ACC1MD05_9HYPO</name>
<proteinExistence type="predicted"/>
<dbReference type="EMBL" id="JANJQO010003328">
    <property type="protein sequence ID" value="KAJ2961821.1"/>
    <property type="molecule type" value="Genomic_DNA"/>
</dbReference>
<evidence type="ECO:0000313" key="1">
    <source>
        <dbReference type="EMBL" id="KAJ2961821.1"/>
    </source>
</evidence>
<keyword evidence="2" id="KW-1185">Reference proteome</keyword>
<accession>A0ACC1MD05</accession>
<evidence type="ECO:0000313" key="2">
    <source>
        <dbReference type="Proteomes" id="UP001143910"/>
    </source>
</evidence>
<protein>
    <submittedName>
        <fullName evidence="1">Uncharacterized protein</fullName>
    </submittedName>
</protein>
<dbReference type="Proteomes" id="UP001143910">
    <property type="component" value="Unassembled WGS sequence"/>
</dbReference>
<organism evidence="1 2">
    <name type="scientific">Zarea fungicola</name>
    <dbReference type="NCBI Taxonomy" id="93591"/>
    <lineage>
        <taxon>Eukaryota</taxon>
        <taxon>Fungi</taxon>
        <taxon>Dikarya</taxon>
        <taxon>Ascomycota</taxon>
        <taxon>Pezizomycotina</taxon>
        <taxon>Sordariomycetes</taxon>
        <taxon>Hypocreomycetidae</taxon>
        <taxon>Hypocreales</taxon>
        <taxon>Cordycipitaceae</taxon>
        <taxon>Zarea</taxon>
    </lineage>
</organism>
<reference evidence="1" key="1">
    <citation type="submission" date="2022-08" db="EMBL/GenBank/DDBJ databases">
        <title>Genome Sequence of Lecanicillium fungicola.</title>
        <authorList>
            <person name="Buettner E."/>
        </authorList>
    </citation>
    <scope>NUCLEOTIDE SEQUENCE</scope>
    <source>
        <strain evidence="1">Babe33</strain>
    </source>
</reference>
<sequence length="155" mass="16536">MGRRMYEGGAVGVFPEAAVVNGDIGEYALPPGTGAMTHLAIDDDSSSVYSSSTESMVDVIVPCLEGDERDDGGTDTDGSLDEGDSLDDDESRSADSDSKGSVADFIAPDWEMEDGEDDETTADDDYEDDGSTDEDEEDGKTMAEMRTGMRTQMRT</sequence>
<comment type="caution">
    <text evidence="1">The sequence shown here is derived from an EMBL/GenBank/DDBJ whole genome shotgun (WGS) entry which is preliminary data.</text>
</comment>